<gene>
    <name evidence="1" type="ORF">A2Z67_06350</name>
</gene>
<dbReference type="AlphaFoldDB" id="A0A1F7X1I3"/>
<dbReference type="EMBL" id="MGFQ01000041">
    <property type="protein sequence ID" value="OGM08579.1"/>
    <property type="molecule type" value="Genomic_DNA"/>
</dbReference>
<evidence type="ECO:0000313" key="2">
    <source>
        <dbReference type="Proteomes" id="UP000176939"/>
    </source>
</evidence>
<comment type="caution">
    <text evidence="1">The sequence shown here is derived from an EMBL/GenBank/DDBJ whole genome shotgun (WGS) entry which is preliminary data.</text>
</comment>
<organism evidence="1 2">
    <name type="scientific">Candidatus Woesebacteria bacterium RBG_13_36_22</name>
    <dbReference type="NCBI Taxonomy" id="1802478"/>
    <lineage>
        <taxon>Bacteria</taxon>
        <taxon>Candidatus Woeseibacteriota</taxon>
    </lineage>
</organism>
<dbReference type="Proteomes" id="UP000176939">
    <property type="component" value="Unassembled WGS sequence"/>
</dbReference>
<proteinExistence type="predicted"/>
<reference evidence="1 2" key="1">
    <citation type="journal article" date="2016" name="Nat. Commun.">
        <title>Thousands of microbial genomes shed light on interconnected biogeochemical processes in an aquifer system.</title>
        <authorList>
            <person name="Anantharaman K."/>
            <person name="Brown C.T."/>
            <person name="Hug L.A."/>
            <person name="Sharon I."/>
            <person name="Castelle C.J."/>
            <person name="Probst A.J."/>
            <person name="Thomas B.C."/>
            <person name="Singh A."/>
            <person name="Wilkins M.J."/>
            <person name="Karaoz U."/>
            <person name="Brodie E.L."/>
            <person name="Williams K.H."/>
            <person name="Hubbard S.S."/>
            <person name="Banfield J.F."/>
        </authorList>
    </citation>
    <scope>NUCLEOTIDE SEQUENCE [LARGE SCALE GENOMIC DNA]</scope>
</reference>
<protein>
    <submittedName>
        <fullName evidence="1">Uncharacterized protein</fullName>
    </submittedName>
</protein>
<name>A0A1F7X1I3_9BACT</name>
<sequence>MKSVNRNTEKIVDINDLVLQITARGTKPLLHDDIWKCYGFKKTPSHKNIFFRLFRKKCSLENCVISEVLTMGLIDVITGIKKSKESRVNKLLISLGVIDQFISMTKHMIAPDHLLESLLYTYESYLATDKRNLYSLIVYKAKNKLNKKDFAKFLAGTEKLLKLKPNGDFLVKSSKIREIVENSFKENKLNISMSKDEFEKYSSLVKEKILTI</sequence>
<evidence type="ECO:0000313" key="1">
    <source>
        <dbReference type="EMBL" id="OGM08579.1"/>
    </source>
</evidence>
<accession>A0A1F7X1I3</accession>